<dbReference type="PANTHER" id="PTHR43707:SF1">
    <property type="entry name" value="HISTIDINE--TRNA LIGASE, MITOCHONDRIAL-RELATED"/>
    <property type="match status" value="1"/>
</dbReference>
<keyword evidence="8 11" id="KW-0648">Protein biosynthesis</keyword>
<evidence type="ECO:0000256" key="5">
    <source>
        <dbReference type="ARBA" id="ARBA00022598"/>
    </source>
</evidence>
<accession>A0A1H9IGW6</accession>
<dbReference type="CDD" id="cd00773">
    <property type="entry name" value="HisRS-like_core"/>
    <property type="match status" value="1"/>
</dbReference>
<dbReference type="PIRSF" id="PIRSF001549">
    <property type="entry name" value="His-tRNA_synth"/>
    <property type="match status" value="1"/>
</dbReference>
<dbReference type="InterPro" id="IPR004516">
    <property type="entry name" value="HisRS/HisZ"/>
</dbReference>
<keyword evidence="15" id="KW-1185">Reference proteome</keyword>
<keyword evidence="5 11" id="KW-0436">Ligase</keyword>
<evidence type="ECO:0000256" key="11">
    <source>
        <dbReference type="HAMAP-Rule" id="MF_00127"/>
    </source>
</evidence>
<comment type="subunit">
    <text evidence="3 11">Homodimer.</text>
</comment>
<evidence type="ECO:0000256" key="12">
    <source>
        <dbReference type="PIRSR" id="PIRSR001549-1"/>
    </source>
</evidence>
<sequence>MRVSTENNKTVTKAGKIKAIKGMNDILPPHSAQWEWLEDKVRQLMARFAYQNIRTPILENTGLFIRGLGEVTDIVEKEMYSFEDRLNGEQLTLRPESTAGVVRAVVEHTMLYEGGKRLYYMGPMFRHERPQRGRYRQFHQIGAEALGFPGAEVDAELILLADALWKELGLTNVRLELNSLGQPEERKAHRAALITYFEAHADQLDEDASRRLHSNPLRILDTKNPAMKDLVEAAPRLLDFLGEASLAHLHTVQSILDAAGVAWQINPRLVRGMDYYNLTVFEFITEQLGSQGTICGGGRYDGLIEQIGGKPAPAVGWALGVERVLELLKEQGAAPSPVAPDVYAILPSASVLPAAFRVLQPLRAQGTSVQMHTPTQAGEGMGSMKSQFKKADASGARYALIFGEDEVSRGCVTVKSLRDGQGQQQEYAMAQVSEWAAILKSTP</sequence>
<dbReference type="OrthoDB" id="9800814at2"/>
<dbReference type="SUPFAM" id="SSF55681">
    <property type="entry name" value="Class II aaRS and biotin synthetases"/>
    <property type="match status" value="1"/>
</dbReference>
<dbReference type="GO" id="GO:0006427">
    <property type="term" value="P:histidyl-tRNA aminoacylation"/>
    <property type="evidence" value="ECO:0007669"/>
    <property type="project" value="UniProtKB-UniRule"/>
</dbReference>
<protein>
    <recommendedName>
        <fullName evidence="11">Histidine--tRNA ligase</fullName>
        <ecNumber evidence="11">6.1.1.21</ecNumber>
    </recommendedName>
    <alternativeName>
        <fullName evidence="11">Histidyl-tRNA synthetase</fullName>
        <shortName evidence="11">HisRS</shortName>
    </alternativeName>
</protein>
<gene>
    <name evidence="11" type="primary">hisS</name>
    <name evidence="14" type="ORF">SAMN02982919_01120</name>
</gene>
<dbReference type="GO" id="GO:0004821">
    <property type="term" value="F:histidine-tRNA ligase activity"/>
    <property type="evidence" value="ECO:0007669"/>
    <property type="project" value="UniProtKB-UniRule"/>
</dbReference>
<dbReference type="EC" id="6.1.1.21" evidence="11"/>
<feature type="binding site" evidence="12">
    <location>
        <position position="144"/>
    </location>
    <ligand>
        <name>L-histidine</name>
        <dbReference type="ChEBI" id="CHEBI:57595"/>
    </ligand>
</feature>
<dbReference type="InterPro" id="IPR006195">
    <property type="entry name" value="aa-tRNA-synth_II"/>
</dbReference>
<dbReference type="NCBIfam" id="TIGR00442">
    <property type="entry name" value="hisS"/>
    <property type="match status" value="1"/>
</dbReference>
<feature type="binding site" evidence="12">
    <location>
        <position position="140"/>
    </location>
    <ligand>
        <name>L-histidine</name>
        <dbReference type="ChEBI" id="CHEBI:57595"/>
    </ligand>
</feature>
<dbReference type="SUPFAM" id="SSF52954">
    <property type="entry name" value="Class II aaRS ABD-related"/>
    <property type="match status" value="1"/>
</dbReference>
<comment type="subcellular location">
    <subcellularLocation>
        <location evidence="1 11">Cytoplasm</location>
    </subcellularLocation>
</comment>
<reference evidence="14 15" key="1">
    <citation type="submission" date="2016-10" db="EMBL/GenBank/DDBJ databases">
        <authorList>
            <person name="de Groot N.N."/>
        </authorList>
    </citation>
    <scope>NUCLEOTIDE SEQUENCE [LARGE SCALE GENOMIC DNA]</scope>
    <source>
        <strain evidence="14 15">ATCC 35958</strain>
    </source>
</reference>
<comment type="catalytic activity">
    <reaction evidence="10 11">
        <text>tRNA(His) + L-histidine + ATP = L-histidyl-tRNA(His) + AMP + diphosphate + H(+)</text>
        <dbReference type="Rhea" id="RHEA:17313"/>
        <dbReference type="Rhea" id="RHEA-COMP:9665"/>
        <dbReference type="Rhea" id="RHEA-COMP:9689"/>
        <dbReference type="ChEBI" id="CHEBI:15378"/>
        <dbReference type="ChEBI" id="CHEBI:30616"/>
        <dbReference type="ChEBI" id="CHEBI:33019"/>
        <dbReference type="ChEBI" id="CHEBI:57595"/>
        <dbReference type="ChEBI" id="CHEBI:78442"/>
        <dbReference type="ChEBI" id="CHEBI:78527"/>
        <dbReference type="ChEBI" id="CHEBI:456215"/>
        <dbReference type="EC" id="6.1.1.21"/>
    </reaction>
</comment>
<evidence type="ECO:0000256" key="2">
    <source>
        <dbReference type="ARBA" id="ARBA00008226"/>
    </source>
</evidence>
<feature type="binding site" evidence="12">
    <location>
        <position position="271"/>
    </location>
    <ligand>
        <name>L-histidine</name>
        <dbReference type="ChEBI" id="CHEBI:57595"/>
    </ligand>
</feature>
<evidence type="ECO:0000256" key="9">
    <source>
        <dbReference type="ARBA" id="ARBA00023146"/>
    </source>
</evidence>
<dbReference type="InterPro" id="IPR004154">
    <property type="entry name" value="Anticodon-bd"/>
</dbReference>
<dbReference type="InterPro" id="IPR015807">
    <property type="entry name" value="His-tRNA-ligase"/>
</dbReference>
<dbReference type="PANTHER" id="PTHR43707">
    <property type="entry name" value="HISTIDYL-TRNA SYNTHETASE"/>
    <property type="match status" value="1"/>
</dbReference>
<keyword evidence="4 11" id="KW-0963">Cytoplasm</keyword>
<dbReference type="InterPro" id="IPR045864">
    <property type="entry name" value="aa-tRNA-synth_II/BPL/LPL"/>
</dbReference>
<evidence type="ECO:0000259" key="13">
    <source>
        <dbReference type="PROSITE" id="PS50862"/>
    </source>
</evidence>
<evidence type="ECO:0000256" key="8">
    <source>
        <dbReference type="ARBA" id="ARBA00022917"/>
    </source>
</evidence>
<dbReference type="Gene3D" id="3.30.930.10">
    <property type="entry name" value="Bira Bifunctional Protein, Domain 2"/>
    <property type="match status" value="1"/>
</dbReference>
<dbReference type="AlphaFoldDB" id="A0A1H9IGW6"/>
<dbReference type="RefSeq" id="WP_091454113.1">
    <property type="nucleotide sequence ID" value="NZ_FOGD01000002.1"/>
</dbReference>
<dbReference type="HAMAP" id="MF_00127">
    <property type="entry name" value="His_tRNA_synth"/>
    <property type="match status" value="1"/>
</dbReference>
<evidence type="ECO:0000313" key="14">
    <source>
        <dbReference type="EMBL" id="SEQ73850.1"/>
    </source>
</evidence>
<evidence type="ECO:0000256" key="6">
    <source>
        <dbReference type="ARBA" id="ARBA00022741"/>
    </source>
</evidence>
<dbReference type="InterPro" id="IPR041715">
    <property type="entry name" value="HisRS-like_core"/>
</dbReference>
<dbReference type="Pfam" id="PF03129">
    <property type="entry name" value="HGTP_anticodon"/>
    <property type="match status" value="1"/>
</dbReference>
<dbReference type="Pfam" id="PF13393">
    <property type="entry name" value="tRNA-synt_His"/>
    <property type="match status" value="1"/>
</dbReference>
<keyword evidence="6 11" id="KW-0547">Nucleotide-binding</keyword>
<name>A0A1H9IGW6_9BURK</name>
<dbReference type="GO" id="GO:0005737">
    <property type="term" value="C:cytoplasm"/>
    <property type="evidence" value="ECO:0007669"/>
    <property type="project" value="UniProtKB-SubCell"/>
</dbReference>
<feature type="binding site" evidence="12">
    <location>
        <position position="126"/>
    </location>
    <ligand>
        <name>L-histidine</name>
        <dbReference type="ChEBI" id="CHEBI:57595"/>
    </ligand>
</feature>
<evidence type="ECO:0000256" key="4">
    <source>
        <dbReference type="ARBA" id="ARBA00022490"/>
    </source>
</evidence>
<dbReference type="InterPro" id="IPR036621">
    <property type="entry name" value="Anticodon-bd_dom_sf"/>
</dbReference>
<evidence type="ECO:0000256" key="10">
    <source>
        <dbReference type="ARBA" id="ARBA00047639"/>
    </source>
</evidence>
<feature type="binding site" evidence="12">
    <location>
        <begin position="275"/>
        <end position="276"/>
    </location>
    <ligand>
        <name>L-histidine</name>
        <dbReference type="ChEBI" id="CHEBI:57595"/>
    </ligand>
</feature>
<keyword evidence="7 11" id="KW-0067">ATP-binding</keyword>
<evidence type="ECO:0000313" key="15">
    <source>
        <dbReference type="Proteomes" id="UP000199766"/>
    </source>
</evidence>
<evidence type="ECO:0000256" key="3">
    <source>
        <dbReference type="ARBA" id="ARBA00011738"/>
    </source>
</evidence>
<keyword evidence="9 11" id="KW-0030">Aminoacyl-tRNA synthetase</keyword>
<evidence type="ECO:0000256" key="7">
    <source>
        <dbReference type="ARBA" id="ARBA00022840"/>
    </source>
</evidence>
<dbReference type="FunFam" id="3.30.930.10:FF:000005">
    <property type="entry name" value="Histidine--tRNA ligase"/>
    <property type="match status" value="1"/>
</dbReference>
<proteinExistence type="inferred from homology"/>
<organism evidence="14 15">
    <name type="scientific">Giesbergeria anulus</name>
    <dbReference type="NCBI Taxonomy" id="180197"/>
    <lineage>
        <taxon>Bacteria</taxon>
        <taxon>Pseudomonadati</taxon>
        <taxon>Pseudomonadota</taxon>
        <taxon>Betaproteobacteria</taxon>
        <taxon>Burkholderiales</taxon>
        <taxon>Comamonadaceae</taxon>
        <taxon>Giesbergeria</taxon>
    </lineage>
</organism>
<dbReference type="STRING" id="180197.SAMN02982919_01120"/>
<dbReference type="EMBL" id="FOGD01000002">
    <property type="protein sequence ID" value="SEQ73850.1"/>
    <property type="molecule type" value="Genomic_DNA"/>
</dbReference>
<dbReference type="GO" id="GO:0005524">
    <property type="term" value="F:ATP binding"/>
    <property type="evidence" value="ECO:0007669"/>
    <property type="project" value="UniProtKB-UniRule"/>
</dbReference>
<comment type="similarity">
    <text evidence="2 11">Belongs to the class-II aminoacyl-tRNA synthetase family.</text>
</comment>
<dbReference type="Gene3D" id="3.40.50.800">
    <property type="entry name" value="Anticodon-binding domain"/>
    <property type="match status" value="1"/>
</dbReference>
<evidence type="ECO:0000256" key="1">
    <source>
        <dbReference type="ARBA" id="ARBA00004496"/>
    </source>
</evidence>
<feature type="binding site" evidence="12">
    <location>
        <begin position="96"/>
        <end position="98"/>
    </location>
    <ligand>
        <name>L-histidine</name>
        <dbReference type="ChEBI" id="CHEBI:57595"/>
    </ligand>
</feature>
<dbReference type="PROSITE" id="PS50862">
    <property type="entry name" value="AA_TRNA_LIGASE_II"/>
    <property type="match status" value="1"/>
</dbReference>
<dbReference type="Proteomes" id="UP000199766">
    <property type="component" value="Unassembled WGS sequence"/>
</dbReference>
<feature type="domain" description="Aminoacyl-transfer RNA synthetases class-II family profile" evidence="13">
    <location>
        <begin position="37"/>
        <end position="347"/>
    </location>
</feature>